<dbReference type="AlphaFoldDB" id="A0A916X9U5"/>
<reference evidence="1" key="2">
    <citation type="submission" date="2020-09" db="EMBL/GenBank/DDBJ databases">
        <authorList>
            <person name="Sun Q."/>
            <person name="Zhou Y."/>
        </authorList>
    </citation>
    <scope>NUCLEOTIDE SEQUENCE</scope>
    <source>
        <strain evidence="1">CGMCC 1.15478</strain>
    </source>
</reference>
<sequence length="211" mass="23524">MESHSSSHRPPIRVNGNRTRIRSAFAPVMSPRLRLVRDRDTARKALEIQERLLGLIQQLLERSDRHLPYTDSRPEGYEEALAKGEQYIRDHLETVKSGQAGKLISPTSGSGGRSAIKNLRDAGKLIGLPVGKRPDYLYPVFQFDVAQCRVRPVVAYTNQLIMANEDPYGSATWWITPTDLLDGVSPLDALNAGELTESLVDAVIRFSQQGM</sequence>
<keyword evidence="2" id="KW-1185">Reference proteome</keyword>
<name>A0A916X9U5_9ACTN</name>
<accession>A0A916X9U5</accession>
<protein>
    <submittedName>
        <fullName evidence="1">Uncharacterized protein</fullName>
    </submittedName>
</protein>
<reference evidence="1" key="1">
    <citation type="journal article" date="2014" name="Int. J. Syst. Evol. Microbiol.">
        <title>Complete genome sequence of Corynebacterium casei LMG S-19264T (=DSM 44701T), isolated from a smear-ripened cheese.</title>
        <authorList>
            <consortium name="US DOE Joint Genome Institute (JGI-PGF)"/>
            <person name="Walter F."/>
            <person name="Albersmeier A."/>
            <person name="Kalinowski J."/>
            <person name="Ruckert C."/>
        </authorList>
    </citation>
    <scope>NUCLEOTIDE SEQUENCE</scope>
    <source>
        <strain evidence="1">CGMCC 1.15478</strain>
    </source>
</reference>
<proteinExistence type="predicted"/>
<dbReference type="EMBL" id="BMJH01000001">
    <property type="protein sequence ID" value="GGC55720.1"/>
    <property type="molecule type" value="Genomic_DNA"/>
</dbReference>
<dbReference type="Proteomes" id="UP000641514">
    <property type="component" value="Unassembled WGS sequence"/>
</dbReference>
<organism evidence="1 2">
    <name type="scientific">Hoyosella rhizosphaerae</name>
    <dbReference type="NCBI Taxonomy" id="1755582"/>
    <lineage>
        <taxon>Bacteria</taxon>
        <taxon>Bacillati</taxon>
        <taxon>Actinomycetota</taxon>
        <taxon>Actinomycetes</taxon>
        <taxon>Mycobacteriales</taxon>
        <taxon>Hoyosellaceae</taxon>
        <taxon>Hoyosella</taxon>
    </lineage>
</organism>
<evidence type="ECO:0000313" key="2">
    <source>
        <dbReference type="Proteomes" id="UP000641514"/>
    </source>
</evidence>
<evidence type="ECO:0000313" key="1">
    <source>
        <dbReference type="EMBL" id="GGC55720.1"/>
    </source>
</evidence>
<gene>
    <name evidence="1" type="ORF">GCM10011410_05140</name>
</gene>
<comment type="caution">
    <text evidence="1">The sequence shown here is derived from an EMBL/GenBank/DDBJ whole genome shotgun (WGS) entry which is preliminary data.</text>
</comment>